<evidence type="ECO:0000256" key="1">
    <source>
        <dbReference type="ARBA" id="ARBA00004811"/>
    </source>
</evidence>
<feature type="binding site" evidence="7">
    <location>
        <position position="336"/>
    </location>
    <ligand>
        <name>phosphoenolpyruvate</name>
        <dbReference type="ChEBI" id="CHEBI:58702"/>
    </ligand>
</feature>
<feature type="binding site" evidence="7">
    <location>
        <position position="119"/>
    </location>
    <ligand>
        <name>phosphoenolpyruvate</name>
        <dbReference type="ChEBI" id="CHEBI:58702"/>
    </ligand>
</feature>
<feature type="binding site" evidence="7">
    <location>
        <position position="332"/>
    </location>
    <ligand>
        <name>3-phosphoshikimate</name>
        <dbReference type="ChEBI" id="CHEBI:145989"/>
    </ligand>
</feature>
<gene>
    <name evidence="7 9" type="primary">aroA</name>
    <name evidence="9" type="ordered locus">MTBMA_c11610</name>
</gene>
<dbReference type="NCBIfam" id="TIGR01356">
    <property type="entry name" value="aroA"/>
    <property type="match status" value="1"/>
</dbReference>
<keyword evidence="5 7" id="KW-0057">Aromatic amino acid biosynthesis</keyword>
<dbReference type="CDD" id="cd01556">
    <property type="entry name" value="EPSP_synthase"/>
    <property type="match status" value="1"/>
</dbReference>
<dbReference type="Pfam" id="PF00275">
    <property type="entry name" value="EPSP_synthase"/>
    <property type="match status" value="1"/>
</dbReference>
<name>D9PX06_METTM</name>
<comment type="function">
    <text evidence="7">Catalyzes the transfer of the enolpyruvyl moiety of phosphoenolpyruvate (PEP) to the 5-hydroxyl of shikimate-3-phosphate (S3P) to produce enolpyruvyl shikimate-3-phosphate and inorganic phosphate.</text>
</comment>
<comment type="catalytic activity">
    <reaction evidence="6">
        <text>3-phosphoshikimate + phosphoenolpyruvate = 5-O-(1-carboxyvinyl)-3-phosphoshikimate + phosphate</text>
        <dbReference type="Rhea" id="RHEA:21256"/>
        <dbReference type="ChEBI" id="CHEBI:43474"/>
        <dbReference type="ChEBI" id="CHEBI:57701"/>
        <dbReference type="ChEBI" id="CHEBI:58702"/>
        <dbReference type="ChEBI" id="CHEBI:145989"/>
        <dbReference type="EC" id="2.5.1.19"/>
    </reaction>
    <physiologicalReaction direction="left-to-right" evidence="6">
        <dbReference type="Rhea" id="RHEA:21257"/>
    </physiologicalReaction>
</comment>
<dbReference type="SUPFAM" id="SSF55205">
    <property type="entry name" value="EPT/RTPC-like"/>
    <property type="match status" value="1"/>
</dbReference>
<feature type="domain" description="Enolpyruvate transferase" evidence="8">
    <location>
        <begin position="9"/>
        <end position="409"/>
    </location>
</feature>
<dbReference type="GeneID" id="9704869"/>
<evidence type="ECO:0000256" key="3">
    <source>
        <dbReference type="ARBA" id="ARBA00022605"/>
    </source>
</evidence>
<feature type="active site" description="Proton acceptor" evidence="7">
    <location>
        <position position="305"/>
    </location>
</feature>
<dbReference type="OrthoDB" id="43788at2157"/>
<feature type="binding site" evidence="7">
    <location>
        <position position="21"/>
    </location>
    <ligand>
        <name>3-phosphoshikimate</name>
        <dbReference type="ChEBI" id="CHEBI:145989"/>
    </ligand>
</feature>
<evidence type="ECO:0000256" key="2">
    <source>
        <dbReference type="ARBA" id="ARBA00009948"/>
    </source>
</evidence>
<dbReference type="HOGENOM" id="CLU_024321_0_0_2"/>
<dbReference type="PROSITE" id="PS00885">
    <property type="entry name" value="EPSP_SYNTHASE_2"/>
    <property type="match status" value="1"/>
</dbReference>
<dbReference type="InterPro" id="IPR023193">
    <property type="entry name" value="EPSP_synthase_CS"/>
</dbReference>
<dbReference type="EMBL" id="CP001710">
    <property type="protein sequence ID" value="ADL58754.1"/>
    <property type="molecule type" value="Genomic_DNA"/>
</dbReference>
<dbReference type="PIRSF" id="PIRSF000505">
    <property type="entry name" value="EPSPS"/>
    <property type="match status" value="1"/>
</dbReference>
<evidence type="ECO:0000313" key="9">
    <source>
        <dbReference type="EMBL" id="ADL58754.1"/>
    </source>
</evidence>
<keyword evidence="7" id="KW-0963">Cytoplasm</keyword>
<comment type="similarity">
    <text evidence="2 7">Belongs to the EPSP synthase family.</text>
</comment>
<sequence>MELKVDVSPELSGTVKAPPSKSYTHRAVIVAALADGISEIRDPLVAEDTLSSVEACRAFGVDIEGNEKWSVTGSGGELETPDDVVYLGNSGTTLRIMTSVAGLAENYTVLTGDESLRTRPMQPLLDALKPLGVEAVSSRMNGLPPVIIKGGFRGGETSIEGSLSSQFISSILIAAPLSEGVDLKVEGEFISRPYVDMTLDVMEKFSVPVEYSDGVFSVEPSRYRGRTYTVEGDYSSASYLAGAVAVAGGEVRIENLFRDSRQGDRIILDIISEMGADVVVGDNHVVVSSTGELSGVQADLHDAPDLLPTVAVLGALADGRTEIRGVEHARYKETDRIRTCATELGKLGVDVKELRDGMVIEGGVRGGVVSSHGDHRLAMAFTLIGLREGITIMDGEVFSVSFPDFPERMRSIGCRINLPQH</sequence>
<dbReference type="InterPro" id="IPR006264">
    <property type="entry name" value="EPSP_synthase"/>
</dbReference>
<dbReference type="HAMAP" id="MF_00210">
    <property type="entry name" value="EPSP_synth"/>
    <property type="match status" value="1"/>
</dbReference>
<reference evidence="9 10" key="2">
    <citation type="journal article" date="2010" name="J. Bacteriol.">
        <title>Complete genome sequence of Methanothermobacter marburgensis, a methanoarchaeon model organism.</title>
        <authorList>
            <person name="Liesegang H."/>
            <person name="Kaster A.K."/>
            <person name="Wiezer A."/>
            <person name="Goenrich M."/>
            <person name="Wollherr A."/>
            <person name="Seedorf H."/>
            <person name="Gottschalk G."/>
            <person name="Thauer R.K."/>
        </authorList>
    </citation>
    <scope>NUCLEOTIDE SEQUENCE [LARGE SCALE GENOMIC DNA]</scope>
    <source>
        <strain evidence="10">ATCC BAA-927 / DSM 2133 / JCM 14651 / NBRC 100331 / OCM 82 / Marburg</strain>
    </source>
</reference>
<evidence type="ECO:0000256" key="7">
    <source>
        <dbReference type="HAMAP-Rule" id="MF_00210"/>
    </source>
</evidence>
<keyword evidence="3 7" id="KW-0028">Amino-acid biosynthesis</keyword>
<dbReference type="RefSeq" id="WP_013295976.1">
    <property type="nucleotide sequence ID" value="NC_014408.1"/>
</dbReference>
<feature type="binding site" evidence="7">
    <location>
        <position position="26"/>
    </location>
    <ligand>
        <name>3-phosphoshikimate</name>
        <dbReference type="ChEBI" id="CHEBI:145989"/>
    </ligand>
</feature>
<comment type="pathway">
    <text evidence="1">Metabolic intermediate biosynthesis; chorismate biosynthesis; chorismate from D-erythrose 4-phosphate and phosphoenolpyruvate: step 6/7.</text>
</comment>
<proteinExistence type="inferred from homology"/>
<keyword evidence="4 7" id="KW-0808">Transferase</keyword>
<comment type="caution">
    <text evidence="7">Lacks conserved residue(s) required for the propagation of feature annotation.</text>
</comment>
<comment type="subunit">
    <text evidence="7">Monomer.</text>
</comment>
<evidence type="ECO:0000256" key="5">
    <source>
        <dbReference type="ARBA" id="ARBA00023141"/>
    </source>
</evidence>
<dbReference type="InterPro" id="IPR013792">
    <property type="entry name" value="RNA3'P_cycl/enolpyr_Trfase_a/b"/>
</dbReference>
<dbReference type="AlphaFoldDB" id="D9PX06"/>
<keyword evidence="10" id="KW-1185">Reference proteome</keyword>
<dbReference type="Proteomes" id="UP000000345">
    <property type="component" value="Chromosome"/>
</dbReference>
<comment type="subcellular location">
    <subcellularLocation>
        <location evidence="7">Cytoplasm</location>
    </subcellularLocation>
</comment>
<feature type="binding site" evidence="7">
    <location>
        <position position="165"/>
    </location>
    <ligand>
        <name>3-phosphoshikimate</name>
        <dbReference type="ChEBI" id="CHEBI:145989"/>
    </ligand>
</feature>
<feature type="binding site" evidence="7">
    <location>
        <position position="166"/>
    </location>
    <ligand>
        <name>phosphoenolpyruvate</name>
        <dbReference type="ChEBI" id="CHEBI:58702"/>
    </ligand>
</feature>
<dbReference type="EC" id="2.5.1.19" evidence="7"/>
<evidence type="ECO:0000256" key="4">
    <source>
        <dbReference type="ARBA" id="ARBA00022679"/>
    </source>
</evidence>
<organism evidence="9 10">
    <name type="scientific">Methanothermobacter marburgensis (strain ATCC BAA-927 / DSM 2133 / JCM 14651 / NBRC 100331 / OCM 82 / Marburg)</name>
    <name type="common">Methanobacterium thermoautotrophicum</name>
    <dbReference type="NCBI Taxonomy" id="79929"/>
    <lineage>
        <taxon>Archaea</taxon>
        <taxon>Methanobacteriati</taxon>
        <taxon>Methanobacteriota</taxon>
        <taxon>Methanomada group</taxon>
        <taxon>Methanobacteria</taxon>
        <taxon>Methanobacteriales</taxon>
        <taxon>Methanobacteriaceae</taxon>
        <taxon>Methanothermobacter</taxon>
    </lineage>
</organism>
<evidence type="ECO:0000313" key="10">
    <source>
        <dbReference type="Proteomes" id="UP000000345"/>
    </source>
</evidence>
<dbReference type="PATRIC" id="fig|79929.8.peg.1131"/>
<dbReference type="InterPro" id="IPR001986">
    <property type="entry name" value="Enolpyruvate_Tfrase_dom"/>
</dbReference>
<dbReference type="Gene3D" id="3.65.10.10">
    <property type="entry name" value="Enolpyruvate transferase domain"/>
    <property type="match status" value="2"/>
</dbReference>
<dbReference type="InterPro" id="IPR036968">
    <property type="entry name" value="Enolpyruvate_Tfrase_sf"/>
</dbReference>
<dbReference type="UniPathway" id="UPA00053">
    <property type="reaction ID" value="UER00089"/>
</dbReference>
<dbReference type="STRING" id="79929.MTBMA_c11610"/>
<feature type="binding site" evidence="7">
    <location>
        <position position="305"/>
    </location>
    <ligand>
        <name>3-phosphoshikimate</name>
        <dbReference type="ChEBI" id="CHEBI:145989"/>
    </ligand>
</feature>
<reference key="1">
    <citation type="submission" date="2009-08" db="EMBL/GenBank/DDBJ databases">
        <title>The genome sequence of Methanothermobacter marburgensis.</title>
        <authorList>
            <person name="Kaster A."/>
            <person name="Seedorf H."/>
            <person name="Goenrich M."/>
            <person name="Wiezer A."/>
            <person name="Liesegang H."/>
            <person name="Thauer R."/>
            <person name="Gottschalk G."/>
        </authorList>
    </citation>
    <scope>NUCLEOTIDE SEQUENCE</scope>
    <source>
        <strain>Marburg</strain>
    </source>
</reference>
<dbReference type="GeneID" id="77399934"/>
<dbReference type="PROSITE" id="PS00104">
    <property type="entry name" value="EPSP_SYNTHASE_1"/>
    <property type="match status" value="1"/>
</dbReference>
<dbReference type="GO" id="GO:0005737">
    <property type="term" value="C:cytoplasm"/>
    <property type="evidence" value="ECO:0007669"/>
    <property type="project" value="UniProtKB-SubCell"/>
</dbReference>
<feature type="binding site" evidence="7">
    <location>
        <position position="191"/>
    </location>
    <ligand>
        <name>3-phosphoshikimate</name>
        <dbReference type="ChEBI" id="CHEBI:145989"/>
    </ligand>
</feature>
<feature type="binding site" evidence="7">
    <location>
        <position position="91"/>
    </location>
    <ligand>
        <name>phosphoenolpyruvate</name>
        <dbReference type="ChEBI" id="CHEBI:58702"/>
    </ligand>
</feature>
<dbReference type="GO" id="GO:0009423">
    <property type="term" value="P:chorismate biosynthetic process"/>
    <property type="evidence" value="ECO:0007669"/>
    <property type="project" value="UniProtKB-UniRule"/>
</dbReference>
<feature type="binding site" evidence="7">
    <location>
        <position position="21"/>
    </location>
    <ligand>
        <name>phosphoenolpyruvate</name>
        <dbReference type="ChEBI" id="CHEBI:58702"/>
    </ligand>
</feature>
<accession>D9PX06</accession>
<dbReference type="KEGG" id="mmg:MTBMA_c11610"/>
<evidence type="ECO:0000256" key="6">
    <source>
        <dbReference type="ARBA" id="ARBA00044633"/>
    </source>
</evidence>
<feature type="binding site" evidence="7">
    <location>
        <position position="164"/>
    </location>
    <ligand>
        <name>3-phosphoshikimate</name>
        <dbReference type="ChEBI" id="CHEBI:145989"/>
    </ligand>
</feature>
<protein>
    <recommendedName>
        <fullName evidence="7">3-phosphoshikimate 1-carboxyvinyltransferase</fullName>
        <ecNumber evidence="7">2.5.1.19</ecNumber>
    </recommendedName>
    <alternativeName>
        <fullName evidence="7">5-enolpyruvylshikimate-3-phosphate synthase</fullName>
        <shortName evidence="7">EPSP synthase</shortName>
        <shortName evidence="7">EPSPS</shortName>
    </alternativeName>
</protein>
<dbReference type="GO" id="GO:0003866">
    <property type="term" value="F:3-phosphoshikimate 1-carboxyvinyltransferase activity"/>
    <property type="evidence" value="ECO:0007669"/>
    <property type="project" value="UniProtKB-UniRule"/>
</dbReference>
<dbReference type="PANTHER" id="PTHR21090:SF5">
    <property type="entry name" value="PENTAFUNCTIONAL AROM POLYPEPTIDE"/>
    <property type="match status" value="1"/>
</dbReference>
<dbReference type="PANTHER" id="PTHR21090">
    <property type="entry name" value="AROM/DEHYDROQUINATE SYNTHASE"/>
    <property type="match status" value="1"/>
</dbReference>
<dbReference type="PaxDb" id="79929-MTBMA_c11610"/>
<feature type="binding site" evidence="7">
    <location>
        <position position="22"/>
    </location>
    <ligand>
        <name>3-phosphoshikimate</name>
        <dbReference type="ChEBI" id="CHEBI:145989"/>
    </ligand>
</feature>
<evidence type="ECO:0000259" key="8">
    <source>
        <dbReference type="Pfam" id="PF00275"/>
    </source>
</evidence>
<feature type="binding site" evidence="7">
    <location>
        <position position="166"/>
    </location>
    <ligand>
        <name>3-phosphoshikimate</name>
        <dbReference type="ChEBI" id="CHEBI:145989"/>
    </ligand>
</feature>
<dbReference type="GO" id="GO:0008652">
    <property type="term" value="P:amino acid biosynthetic process"/>
    <property type="evidence" value="ECO:0007669"/>
    <property type="project" value="UniProtKB-KW"/>
</dbReference>
<feature type="binding site" evidence="7">
    <location>
        <position position="376"/>
    </location>
    <ligand>
        <name>phosphoenolpyruvate</name>
        <dbReference type="ChEBI" id="CHEBI:58702"/>
    </ligand>
</feature>
<dbReference type="GO" id="GO:0009073">
    <property type="term" value="P:aromatic amino acid family biosynthetic process"/>
    <property type="evidence" value="ECO:0007669"/>
    <property type="project" value="UniProtKB-KW"/>
</dbReference>